<dbReference type="Pfam" id="PF12796">
    <property type="entry name" value="Ank_2"/>
    <property type="match status" value="1"/>
</dbReference>
<protein>
    <submittedName>
        <fullName evidence="4">Ankyrin repeat domain-containing protein</fullName>
    </submittedName>
</protein>
<dbReference type="Proteomes" id="UP001432060">
    <property type="component" value="Chromosome"/>
</dbReference>
<dbReference type="PROSITE" id="PS50088">
    <property type="entry name" value="ANK_REPEAT"/>
    <property type="match status" value="2"/>
</dbReference>
<keyword evidence="2 3" id="KW-0040">ANK repeat</keyword>
<dbReference type="PRINTS" id="PR01415">
    <property type="entry name" value="ANKYRIN"/>
</dbReference>
<proteinExistence type="predicted"/>
<feature type="repeat" description="ANK" evidence="3">
    <location>
        <begin position="77"/>
        <end position="109"/>
    </location>
</feature>
<dbReference type="PANTHER" id="PTHR24171">
    <property type="entry name" value="ANKYRIN REPEAT DOMAIN-CONTAINING PROTEIN 39-RELATED"/>
    <property type="match status" value="1"/>
</dbReference>
<dbReference type="SUPFAM" id="SSF48403">
    <property type="entry name" value="Ankyrin repeat"/>
    <property type="match status" value="1"/>
</dbReference>
<name>A0ABZ1XWM1_9ACTN</name>
<sequence>MNRRQQKKLSHRLFVAVVVGDAARVRAALRAGAAPERPNREGTTPLYKASVNGKAEIARLLLAAGASPNVESKGVGAEGTPLCAAACWGHTETVRVLLAYGADPNLREDNGTGWSPLEWALRGPHPETVELLMGAGAMSRGGTS</sequence>
<keyword evidence="5" id="KW-1185">Reference proteome</keyword>
<evidence type="ECO:0000313" key="5">
    <source>
        <dbReference type="Proteomes" id="UP001432060"/>
    </source>
</evidence>
<feature type="repeat" description="ANK" evidence="3">
    <location>
        <begin position="41"/>
        <end position="73"/>
    </location>
</feature>
<accession>A0ABZ1XWM1</accession>
<evidence type="ECO:0000313" key="4">
    <source>
        <dbReference type="EMBL" id="WUT87782.1"/>
    </source>
</evidence>
<evidence type="ECO:0000256" key="3">
    <source>
        <dbReference type="PROSITE-ProRule" id="PRU00023"/>
    </source>
</evidence>
<evidence type="ECO:0000256" key="1">
    <source>
        <dbReference type="ARBA" id="ARBA00022737"/>
    </source>
</evidence>
<dbReference type="Pfam" id="PF00023">
    <property type="entry name" value="Ank"/>
    <property type="match status" value="1"/>
</dbReference>
<dbReference type="Gene3D" id="1.25.40.20">
    <property type="entry name" value="Ankyrin repeat-containing domain"/>
    <property type="match status" value="1"/>
</dbReference>
<organism evidence="4 5">
    <name type="scientific">Streptomyces melanogenes</name>
    <dbReference type="NCBI Taxonomy" id="67326"/>
    <lineage>
        <taxon>Bacteria</taxon>
        <taxon>Bacillati</taxon>
        <taxon>Actinomycetota</taxon>
        <taxon>Actinomycetes</taxon>
        <taxon>Kitasatosporales</taxon>
        <taxon>Streptomycetaceae</taxon>
        <taxon>Streptomyces</taxon>
    </lineage>
</organism>
<dbReference type="EMBL" id="CP109019">
    <property type="protein sequence ID" value="WUT87782.1"/>
    <property type="molecule type" value="Genomic_DNA"/>
</dbReference>
<dbReference type="InterPro" id="IPR002110">
    <property type="entry name" value="Ankyrin_rpt"/>
</dbReference>
<gene>
    <name evidence="4" type="ORF">OG515_32105</name>
</gene>
<dbReference type="SMART" id="SM00248">
    <property type="entry name" value="ANK"/>
    <property type="match status" value="4"/>
</dbReference>
<dbReference type="PROSITE" id="PS50297">
    <property type="entry name" value="ANK_REP_REGION"/>
    <property type="match status" value="2"/>
</dbReference>
<keyword evidence="1" id="KW-0677">Repeat</keyword>
<dbReference type="InterPro" id="IPR036770">
    <property type="entry name" value="Ankyrin_rpt-contain_sf"/>
</dbReference>
<reference evidence="4" key="1">
    <citation type="submission" date="2022-10" db="EMBL/GenBank/DDBJ databases">
        <title>The complete genomes of actinobacterial strains from the NBC collection.</title>
        <authorList>
            <person name="Joergensen T.S."/>
            <person name="Alvarez Arevalo M."/>
            <person name="Sterndorff E.B."/>
            <person name="Faurdal D."/>
            <person name="Vuksanovic O."/>
            <person name="Mourched A.-S."/>
            <person name="Charusanti P."/>
            <person name="Shaw S."/>
            <person name="Blin K."/>
            <person name="Weber T."/>
        </authorList>
    </citation>
    <scope>NUCLEOTIDE SEQUENCE</scope>
    <source>
        <strain evidence="4">NBC_00668</strain>
    </source>
</reference>
<dbReference type="RefSeq" id="WP_329404747.1">
    <property type="nucleotide sequence ID" value="NZ_CP109019.1"/>
</dbReference>
<evidence type="ECO:0000256" key="2">
    <source>
        <dbReference type="ARBA" id="ARBA00023043"/>
    </source>
</evidence>